<comment type="caution">
    <text evidence="15">The sequence shown here is derived from an EMBL/GenBank/DDBJ whole genome shotgun (WGS) entry which is preliminary data.</text>
</comment>
<keyword evidence="3" id="KW-0132">Cell division</keyword>
<dbReference type="InterPro" id="IPR012308">
    <property type="entry name" value="DNA_ligase_ATP-dep_N"/>
</dbReference>
<evidence type="ECO:0000256" key="9">
    <source>
        <dbReference type="ARBA" id="ARBA00022842"/>
    </source>
</evidence>
<keyword evidence="8" id="KW-0067">ATP-binding</keyword>
<dbReference type="RefSeq" id="WP_046109515.1">
    <property type="nucleotide sequence ID" value="NZ_JZEX01000126.1"/>
</dbReference>
<dbReference type="GO" id="GO:0046872">
    <property type="term" value="F:metal ion binding"/>
    <property type="evidence" value="ECO:0007669"/>
    <property type="project" value="UniProtKB-KW"/>
</dbReference>
<keyword evidence="12" id="KW-0131">Cell cycle</keyword>
<keyword evidence="11" id="KW-0234">DNA repair</keyword>
<dbReference type="InterPro" id="IPR012310">
    <property type="entry name" value="DNA_ligase_ATP-dep_cent"/>
</dbReference>
<evidence type="ECO:0000256" key="4">
    <source>
        <dbReference type="ARBA" id="ARBA00022705"/>
    </source>
</evidence>
<evidence type="ECO:0000256" key="3">
    <source>
        <dbReference type="ARBA" id="ARBA00022618"/>
    </source>
</evidence>
<name>A0A0F5FRY7_9HYPH</name>
<evidence type="ECO:0000256" key="12">
    <source>
        <dbReference type="ARBA" id="ARBA00023306"/>
    </source>
</evidence>
<dbReference type="GO" id="GO:0006281">
    <property type="term" value="P:DNA repair"/>
    <property type="evidence" value="ECO:0007669"/>
    <property type="project" value="UniProtKB-KW"/>
</dbReference>
<dbReference type="Pfam" id="PF04679">
    <property type="entry name" value="DNA_ligase_A_C"/>
    <property type="match status" value="1"/>
</dbReference>
<evidence type="ECO:0000259" key="14">
    <source>
        <dbReference type="PROSITE" id="PS50160"/>
    </source>
</evidence>
<dbReference type="SUPFAM" id="SSF117018">
    <property type="entry name" value="ATP-dependent DNA ligase DNA-binding domain"/>
    <property type="match status" value="1"/>
</dbReference>
<feature type="domain" description="ATP-dependent DNA ligase family profile" evidence="14">
    <location>
        <begin position="299"/>
        <end position="430"/>
    </location>
</feature>
<keyword evidence="16" id="KW-1185">Reference proteome</keyword>
<dbReference type="GO" id="GO:0051301">
    <property type="term" value="P:cell division"/>
    <property type="evidence" value="ECO:0007669"/>
    <property type="project" value="UniProtKB-KW"/>
</dbReference>
<keyword evidence="10" id="KW-0233">DNA recombination</keyword>
<dbReference type="Gene3D" id="3.30.470.30">
    <property type="entry name" value="DNA ligase/mRNA capping enzyme"/>
    <property type="match status" value="1"/>
</dbReference>
<dbReference type="PATRIC" id="fig|443610.3.peg.1329"/>
<dbReference type="CDD" id="cd07972">
    <property type="entry name" value="OBF_DNA_ligase_Arch_LigB"/>
    <property type="match status" value="1"/>
</dbReference>
<dbReference type="NCBIfam" id="NF006701">
    <property type="entry name" value="PRK09247.1"/>
    <property type="match status" value="1"/>
</dbReference>
<keyword evidence="5" id="KW-0479">Metal-binding</keyword>
<dbReference type="CDD" id="cd07897">
    <property type="entry name" value="Adenylation_DNA_ligase_Bac1"/>
    <property type="match status" value="1"/>
</dbReference>
<organism evidence="15 16">
    <name type="scientific">Devosia geojensis</name>
    <dbReference type="NCBI Taxonomy" id="443610"/>
    <lineage>
        <taxon>Bacteria</taxon>
        <taxon>Pseudomonadati</taxon>
        <taxon>Pseudomonadota</taxon>
        <taxon>Alphaproteobacteria</taxon>
        <taxon>Hyphomicrobiales</taxon>
        <taxon>Devosiaceae</taxon>
        <taxon>Devosia</taxon>
    </lineage>
</organism>
<evidence type="ECO:0000256" key="13">
    <source>
        <dbReference type="ARBA" id="ARBA00034003"/>
    </source>
</evidence>
<evidence type="ECO:0000256" key="7">
    <source>
        <dbReference type="ARBA" id="ARBA00022763"/>
    </source>
</evidence>
<keyword evidence="6" id="KW-0547">Nucleotide-binding</keyword>
<dbReference type="GO" id="GO:0006310">
    <property type="term" value="P:DNA recombination"/>
    <property type="evidence" value="ECO:0007669"/>
    <property type="project" value="UniProtKB-KW"/>
</dbReference>
<dbReference type="InterPro" id="IPR012309">
    <property type="entry name" value="DNA_ligase_ATP-dep_C"/>
</dbReference>
<dbReference type="InterPro" id="IPR036599">
    <property type="entry name" value="DNA_ligase_N_sf"/>
</dbReference>
<dbReference type="GO" id="GO:0005524">
    <property type="term" value="F:ATP binding"/>
    <property type="evidence" value="ECO:0007669"/>
    <property type="project" value="UniProtKB-KW"/>
</dbReference>
<keyword evidence="4" id="KW-0235">DNA replication</keyword>
<dbReference type="GO" id="GO:0006260">
    <property type="term" value="P:DNA replication"/>
    <property type="evidence" value="ECO:0007669"/>
    <property type="project" value="UniProtKB-KW"/>
</dbReference>
<dbReference type="NCBIfam" id="TIGR04120">
    <property type="entry name" value="DNA_lig_bact"/>
    <property type="match status" value="1"/>
</dbReference>
<dbReference type="AlphaFoldDB" id="A0A0F5FRY7"/>
<dbReference type="InterPro" id="IPR026333">
    <property type="entry name" value="ATP_dep_DNA_lig_pp_1105_fam"/>
</dbReference>
<dbReference type="EMBL" id="JZEX01000126">
    <property type="protein sequence ID" value="KKB10947.1"/>
    <property type="molecule type" value="Genomic_DNA"/>
</dbReference>
<dbReference type="GO" id="GO:0003677">
    <property type="term" value="F:DNA binding"/>
    <property type="evidence" value="ECO:0007669"/>
    <property type="project" value="InterPro"/>
</dbReference>
<dbReference type="Proteomes" id="UP000033632">
    <property type="component" value="Unassembled WGS sequence"/>
</dbReference>
<dbReference type="InterPro" id="IPR016059">
    <property type="entry name" value="DNA_ligase_ATP-dep_CS"/>
</dbReference>
<dbReference type="PROSITE" id="PS00697">
    <property type="entry name" value="DNA_LIGASE_A1"/>
    <property type="match status" value="1"/>
</dbReference>
<dbReference type="Gene3D" id="2.40.50.140">
    <property type="entry name" value="Nucleic acid-binding proteins"/>
    <property type="match status" value="1"/>
</dbReference>
<comment type="catalytic activity">
    <reaction evidence="13">
        <text>ATP + (deoxyribonucleotide)n-3'-hydroxyl + 5'-phospho-(deoxyribonucleotide)m = (deoxyribonucleotide)n+m + AMP + diphosphate.</text>
        <dbReference type="EC" id="6.5.1.1"/>
    </reaction>
</comment>
<dbReference type="PANTHER" id="PTHR45674:SF13">
    <property type="entry name" value="DNA LIGASE-RELATED"/>
    <property type="match status" value="1"/>
</dbReference>
<dbReference type="PANTHER" id="PTHR45674">
    <property type="entry name" value="DNA LIGASE 1/3 FAMILY MEMBER"/>
    <property type="match status" value="1"/>
</dbReference>
<evidence type="ECO:0000256" key="5">
    <source>
        <dbReference type="ARBA" id="ARBA00022723"/>
    </source>
</evidence>
<dbReference type="GO" id="GO:0003910">
    <property type="term" value="F:DNA ligase (ATP) activity"/>
    <property type="evidence" value="ECO:0007669"/>
    <property type="project" value="UniProtKB-EC"/>
</dbReference>
<evidence type="ECO:0000256" key="2">
    <source>
        <dbReference type="ARBA" id="ARBA00022598"/>
    </source>
</evidence>
<keyword evidence="2 15" id="KW-0436">Ligase</keyword>
<evidence type="ECO:0000256" key="1">
    <source>
        <dbReference type="ARBA" id="ARBA00012727"/>
    </source>
</evidence>
<dbReference type="Pfam" id="PF01068">
    <property type="entry name" value="DNA_ligase_A_M"/>
    <property type="match status" value="1"/>
</dbReference>
<keyword evidence="7" id="KW-0227">DNA damage</keyword>
<dbReference type="PROSITE" id="PS50160">
    <property type="entry name" value="DNA_LIGASE_A3"/>
    <property type="match status" value="1"/>
</dbReference>
<evidence type="ECO:0000256" key="10">
    <source>
        <dbReference type="ARBA" id="ARBA00023172"/>
    </source>
</evidence>
<evidence type="ECO:0000256" key="11">
    <source>
        <dbReference type="ARBA" id="ARBA00023204"/>
    </source>
</evidence>
<evidence type="ECO:0000313" key="16">
    <source>
        <dbReference type="Proteomes" id="UP000033632"/>
    </source>
</evidence>
<dbReference type="Gene3D" id="1.10.3260.10">
    <property type="entry name" value="DNA ligase, ATP-dependent, N-terminal domain"/>
    <property type="match status" value="1"/>
</dbReference>
<evidence type="ECO:0000256" key="8">
    <source>
        <dbReference type="ARBA" id="ARBA00022840"/>
    </source>
</evidence>
<accession>A0A0F5FRY7</accession>
<dbReference type="STRING" id="443610.VE25_15285"/>
<sequence length="525" mass="59316">MKRFAQLMELLALTPSRNRKIAALTEYFRTTPDPDRGLALAVLTGALTFRNVKPALLKETVLAEVDPHLFALSYDYVGDLGETIALIWPHHGGTEELPRLSDLIELFNTTSKHELPALIASLLTRAQVNERWALVKLATGALRIGLSARLAKTALAEMSGKDLQQIEEIWHGITPPYTELFAWLEDKGEAPLIAHTARFHPLMLSNAIDEEKDLASLDPRDFAAEWKWDGIRVQLVMGQGGISLFSRTGDEIGEAFPDIVEEVFGEAVLDGELLVGHAFDPLPFNDLQQRLNRKVALPKHLKEYPAFIRVYDILFDGDEDVRPLMWRERRERLEAWLARNPQTRLDLSEVIPFADWQELAAIRRRGADENGHEGVMLKLKASPYVPGRPKGLWFKWKRDPNVVDAVLMYAQRGHGKRSSFYSDYTFGVWAGNEIVPIGKAYFGFTDEELKQLDRWIRANTIGSFGPVREVRKELVFEVAFDSAQLSGRHKSGVALRFPRINRIRWDKPAGEAGTLEDVRALVPAT</sequence>
<evidence type="ECO:0000256" key="6">
    <source>
        <dbReference type="ARBA" id="ARBA00022741"/>
    </source>
</evidence>
<dbReference type="Pfam" id="PF04675">
    <property type="entry name" value="DNA_ligase_A_N"/>
    <property type="match status" value="1"/>
</dbReference>
<protein>
    <recommendedName>
        <fullName evidence="1">DNA ligase (ATP)</fullName>
        <ecNumber evidence="1">6.5.1.1</ecNumber>
    </recommendedName>
</protein>
<dbReference type="InterPro" id="IPR012340">
    <property type="entry name" value="NA-bd_OB-fold"/>
</dbReference>
<evidence type="ECO:0000313" key="15">
    <source>
        <dbReference type="EMBL" id="KKB10947.1"/>
    </source>
</evidence>
<dbReference type="InterPro" id="IPR050191">
    <property type="entry name" value="ATP-dep_DNA_ligase"/>
</dbReference>
<dbReference type="OrthoDB" id="9767858at2"/>
<reference evidence="15 16" key="1">
    <citation type="submission" date="2015-03" db="EMBL/GenBank/DDBJ databases">
        <authorList>
            <person name="Hassan Y.I."/>
            <person name="Lepp D."/>
            <person name="Li X.-Z."/>
            <person name="Zhou T."/>
        </authorList>
    </citation>
    <scope>NUCLEOTIDE SEQUENCE [LARGE SCALE GENOMIC DNA]</scope>
    <source>
        <strain evidence="15 16">BD-c194</strain>
    </source>
</reference>
<gene>
    <name evidence="15" type="ORF">VE25_15285</name>
</gene>
<proteinExistence type="predicted"/>
<keyword evidence="9" id="KW-0460">Magnesium</keyword>
<dbReference type="SUPFAM" id="SSF50249">
    <property type="entry name" value="Nucleic acid-binding proteins"/>
    <property type="match status" value="1"/>
</dbReference>
<dbReference type="SUPFAM" id="SSF56091">
    <property type="entry name" value="DNA ligase/mRNA capping enzyme, catalytic domain"/>
    <property type="match status" value="1"/>
</dbReference>
<dbReference type="EC" id="6.5.1.1" evidence="1"/>